<proteinExistence type="predicted"/>
<evidence type="ECO:0000313" key="2">
    <source>
        <dbReference type="Proteomes" id="UP000724149"/>
    </source>
</evidence>
<dbReference type="EMBL" id="JACSNR010000003">
    <property type="protein sequence ID" value="MBM6922835.1"/>
    <property type="molecule type" value="Genomic_DNA"/>
</dbReference>
<gene>
    <name evidence="1" type="ORF">H9X81_03890</name>
</gene>
<comment type="caution">
    <text evidence="1">The sequence shown here is derived from an EMBL/GenBank/DDBJ whole genome shotgun (WGS) entry which is preliminary data.</text>
</comment>
<protein>
    <recommendedName>
        <fullName evidence="3">HTH domain-containing protein</fullName>
    </recommendedName>
</protein>
<dbReference type="Proteomes" id="UP000724149">
    <property type="component" value="Unassembled WGS sequence"/>
</dbReference>
<organism evidence="1 2">
    <name type="scientific">Hydrogenoanaerobacterium saccharovorans</name>
    <dbReference type="NCBI Taxonomy" id="474960"/>
    <lineage>
        <taxon>Bacteria</taxon>
        <taxon>Bacillati</taxon>
        <taxon>Bacillota</taxon>
        <taxon>Clostridia</taxon>
        <taxon>Eubacteriales</taxon>
        <taxon>Oscillospiraceae</taxon>
        <taxon>Hydrogenoanaerobacterium</taxon>
    </lineage>
</organism>
<sequence>MLERIKDILLLHNGKKNPITSAEIARILGIVEDDTHAQTRALILECAEKYGLPLAANNRGYYLISDQREYDEYMANLDSRSAGIEERKRIITKNYKGTK</sequence>
<evidence type="ECO:0008006" key="3">
    <source>
        <dbReference type="Google" id="ProtNLM"/>
    </source>
</evidence>
<accession>A0ABS2GMX4</accession>
<name>A0ABS2GMX4_9FIRM</name>
<dbReference type="RefSeq" id="WP_204719990.1">
    <property type="nucleotide sequence ID" value="NZ_JACSNR010000003.1"/>
</dbReference>
<keyword evidence="2" id="KW-1185">Reference proteome</keyword>
<reference evidence="1 2" key="1">
    <citation type="journal article" date="2021" name="Sci. Rep.">
        <title>The distribution of antibiotic resistance genes in chicken gut microbiota commensals.</title>
        <authorList>
            <person name="Juricova H."/>
            <person name="Matiasovicova J."/>
            <person name="Kubasova T."/>
            <person name="Cejkova D."/>
            <person name="Rychlik I."/>
        </authorList>
    </citation>
    <scope>NUCLEOTIDE SEQUENCE [LARGE SCALE GENOMIC DNA]</scope>
    <source>
        <strain evidence="1 2">An564</strain>
    </source>
</reference>
<evidence type="ECO:0000313" key="1">
    <source>
        <dbReference type="EMBL" id="MBM6922835.1"/>
    </source>
</evidence>